<protein>
    <submittedName>
        <fullName evidence="1">Uncharacterized protein</fullName>
    </submittedName>
</protein>
<sequence length="705" mass="80415">MYRCNICINFVSLKLSQLLSHVGRCHSCEPNFLVLCGINGCPRTYTNCVSFRNHITRKHADVLLAESQTDCRIVENVDGNSGETDSDSCASEELDHDSQQFDLQKTSEELQRAAALYLLKLKDRDRVPQTVINYIVENTTDIVRTNMEVLKSRLTAKLDTAGIDFNAVPGIAELFHEDTITMNPFSGLANENQQHQYYKDNLSLVEPRRIVLGHYHTKVRRGNKLKYIQKTDDAYYIPVLESLQQLLNDDAILEQIDNPHTSNDGLMRDYCDSDGFKEHPLFSQDPYALQLIIYFDEFEVCNPLGSRATKHKIGAFYYTLGNIRPENRSHKNAVQLLGLISCKHLKKYGAGALLDLFMEDLAKLEQDTGFQFLIQGDPRMFRGTIAFFCGDNLGSQFIGGFKEGSQAHRVCRECMGTQIQILICFHEQDFVLRTPTGHDSQCNRVNDDPYYSKPYGINSNSVLNKSRFFHVIGGMPPDAMHDVLEGVLHYSVKETLKALMFEKGLFSIDEINKRISSFDYGYHNNLNKPAPLQRSRLTSTDHSIKQHANQMWCLAVNLPLMIGGLVPDDDENWALFCDLLEIIRIIFAPTVSHNLVAYLQVLIQSDHEKFKALYPGCPIIPKMHYMIHMPRAILRFGPLIRSWCMRFEAKHHEFKRLAIFMGNYINLPYSLTKRHQEGICYRLQTSNGSLSSFITKGIETGPHGE</sequence>
<gene>
    <name evidence="1" type="ORF">PACLA_8A027424</name>
</gene>
<comment type="caution">
    <text evidence="1">The sequence shown here is derived from an EMBL/GenBank/DDBJ whole genome shotgun (WGS) entry which is preliminary data.</text>
</comment>
<dbReference type="Proteomes" id="UP001152795">
    <property type="component" value="Unassembled WGS sequence"/>
</dbReference>
<organism evidence="1 2">
    <name type="scientific">Paramuricea clavata</name>
    <name type="common">Red gorgonian</name>
    <name type="synonym">Violescent sea-whip</name>
    <dbReference type="NCBI Taxonomy" id="317549"/>
    <lineage>
        <taxon>Eukaryota</taxon>
        <taxon>Metazoa</taxon>
        <taxon>Cnidaria</taxon>
        <taxon>Anthozoa</taxon>
        <taxon>Octocorallia</taxon>
        <taxon>Malacalcyonacea</taxon>
        <taxon>Plexauridae</taxon>
        <taxon>Paramuricea</taxon>
    </lineage>
</organism>
<dbReference type="InterPro" id="IPR013087">
    <property type="entry name" value="Znf_C2H2_type"/>
</dbReference>
<proteinExistence type="predicted"/>
<evidence type="ECO:0000313" key="1">
    <source>
        <dbReference type="EMBL" id="CAB3984448.1"/>
    </source>
</evidence>
<name>A0A7D9HLI3_PARCT</name>
<dbReference type="SMART" id="SM00355">
    <property type="entry name" value="ZnF_C2H2"/>
    <property type="match status" value="2"/>
</dbReference>
<accession>A0A7D9HLI3</accession>
<dbReference type="PANTHER" id="PTHR31912">
    <property type="entry name" value="IP13529P"/>
    <property type="match status" value="1"/>
</dbReference>
<dbReference type="EMBL" id="CACRXK020000740">
    <property type="protein sequence ID" value="CAB3984448.1"/>
    <property type="molecule type" value="Genomic_DNA"/>
</dbReference>
<evidence type="ECO:0000313" key="2">
    <source>
        <dbReference type="Proteomes" id="UP001152795"/>
    </source>
</evidence>
<dbReference type="AlphaFoldDB" id="A0A7D9HLI3"/>
<dbReference type="PANTHER" id="PTHR31912:SF34">
    <property type="entry name" value="NOTOCHORD-RELATED PROTEIN"/>
    <property type="match status" value="1"/>
</dbReference>
<dbReference type="OrthoDB" id="5979200at2759"/>
<reference evidence="1" key="1">
    <citation type="submission" date="2020-04" db="EMBL/GenBank/DDBJ databases">
        <authorList>
            <person name="Alioto T."/>
            <person name="Alioto T."/>
            <person name="Gomez Garrido J."/>
        </authorList>
    </citation>
    <scope>NUCLEOTIDE SEQUENCE</scope>
    <source>
        <strain evidence="1">A484AB</strain>
    </source>
</reference>
<keyword evidence="2" id="KW-1185">Reference proteome</keyword>